<evidence type="ECO:0000313" key="1">
    <source>
        <dbReference type="EMBL" id="GBF44553.1"/>
    </source>
</evidence>
<protein>
    <submittedName>
        <fullName evidence="1">PAS domain S-box/diguanylate cyclase (GGDEF) domain-containing protein</fullName>
    </submittedName>
</protein>
<dbReference type="AlphaFoldDB" id="A0A2P2DIR7"/>
<gene>
    <name evidence="1" type="ORF">LPTSP2_38560</name>
</gene>
<dbReference type="Proteomes" id="UP000245206">
    <property type="component" value="Unassembled WGS sequence"/>
</dbReference>
<comment type="caution">
    <text evidence="1">The sequence shown here is derived from an EMBL/GenBank/DDBJ whole genome shotgun (WGS) entry which is preliminary data.</text>
</comment>
<sequence length="55" mass="6440">MNGNRISMKGRSNRADDFDFVLRDIAQNMNRSIELLNSIYEIGKQKLRNLDKARL</sequence>
<reference evidence="2" key="1">
    <citation type="journal article" date="2019" name="Microbiol. Immunol.">
        <title>Molecular and phenotypic characterization of Leptospira johnsonii sp. nov., Leptospira ellinghausenii sp. nov. and Leptospira ryugenii sp. nov. isolated from soil and water in Japan.</title>
        <authorList>
            <person name="Masuzawa T."/>
            <person name="Saito M."/>
            <person name="Nakao R."/>
            <person name="Nikaido Y."/>
            <person name="Matsumoto M."/>
            <person name="Ogawa M."/>
            <person name="Yokoyama M."/>
            <person name="Hidaka Y."/>
            <person name="Tomita J."/>
            <person name="Sakakibara K."/>
            <person name="Suzuki K."/>
            <person name="Yasuda S."/>
            <person name="Sato H."/>
            <person name="Yamaguchi M."/>
            <person name="Yoshida S.I."/>
            <person name="Koizumi N."/>
            <person name="Kawamura Y."/>
        </authorList>
    </citation>
    <scope>NUCLEOTIDE SEQUENCE [LARGE SCALE GENOMIC DNA]</scope>
    <source>
        <strain evidence="2">E18</strain>
    </source>
</reference>
<name>A0A2P2DIR7_9LEPT</name>
<evidence type="ECO:0000313" key="2">
    <source>
        <dbReference type="Proteomes" id="UP000245206"/>
    </source>
</evidence>
<keyword evidence="2" id="KW-1185">Reference proteome</keyword>
<dbReference type="EMBL" id="BFAZ01000015">
    <property type="protein sequence ID" value="GBF44553.1"/>
    <property type="molecule type" value="Genomic_DNA"/>
</dbReference>
<proteinExistence type="predicted"/>
<accession>A0A2P2DIR7</accession>
<organism evidence="1 2">
    <name type="scientific">Leptospira ellinghausenii</name>
    <dbReference type="NCBI Taxonomy" id="1917822"/>
    <lineage>
        <taxon>Bacteria</taxon>
        <taxon>Pseudomonadati</taxon>
        <taxon>Spirochaetota</taxon>
        <taxon>Spirochaetia</taxon>
        <taxon>Leptospirales</taxon>
        <taxon>Leptospiraceae</taxon>
        <taxon>Leptospira</taxon>
    </lineage>
</organism>